<dbReference type="SMART" id="SM00935">
    <property type="entry name" value="OmpH"/>
    <property type="match status" value="1"/>
</dbReference>
<feature type="signal peptide" evidence="5">
    <location>
        <begin position="1"/>
        <end position="29"/>
    </location>
</feature>
<protein>
    <submittedName>
        <fullName evidence="6">Membrane protein</fullName>
    </submittedName>
</protein>
<dbReference type="Proteomes" id="UP000194946">
    <property type="component" value="Unassembled WGS sequence"/>
</dbReference>
<keyword evidence="2 5" id="KW-0732">Signal</keyword>
<evidence type="ECO:0000256" key="2">
    <source>
        <dbReference type="ARBA" id="ARBA00022729"/>
    </source>
</evidence>
<dbReference type="InterPro" id="IPR024930">
    <property type="entry name" value="Skp_dom_sf"/>
</dbReference>
<name>A0A251ZWP1_9PROT</name>
<dbReference type="AlphaFoldDB" id="A0A251ZWP1"/>
<keyword evidence="3" id="KW-0175">Coiled coil</keyword>
<dbReference type="InterPro" id="IPR005632">
    <property type="entry name" value="Chaperone_Skp"/>
</dbReference>
<dbReference type="RefSeq" id="WP_008854049.1">
    <property type="nucleotide sequence ID" value="NZ_JOPB01000002.1"/>
</dbReference>
<feature type="region of interest" description="Disordered" evidence="4">
    <location>
        <begin position="266"/>
        <end position="301"/>
    </location>
</feature>
<evidence type="ECO:0000313" key="6">
    <source>
        <dbReference type="EMBL" id="OUI79085.1"/>
    </source>
</evidence>
<dbReference type="Gene3D" id="3.30.910.20">
    <property type="entry name" value="Skp domain"/>
    <property type="match status" value="1"/>
</dbReference>
<dbReference type="SUPFAM" id="SSF111384">
    <property type="entry name" value="OmpH-like"/>
    <property type="match status" value="1"/>
</dbReference>
<dbReference type="PANTHER" id="PTHR35089:SF1">
    <property type="entry name" value="CHAPERONE PROTEIN SKP"/>
    <property type="match status" value="1"/>
</dbReference>
<reference evidence="7" key="1">
    <citation type="submission" date="2014-06" db="EMBL/GenBank/DDBJ databases">
        <authorList>
            <person name="Winans N.J."/>
            <person name="Newell P.D."/>
            <person name="Douglas A.E."/>
        </authorList>
    </citation>
    <scope>NUCLEOTIDE SEQUENCE [LARGE SCALE GENOMIC DNA]</scope>
    <source>
        <strain evidence="7">DmL_052</strain>
    </source>
</reference>
<dbReference type="GO" id="GO:0005829">
    <property type="term" value="C:cytosol"/>
    <property type="evidence" value="ECO:0007669"/>
    <property type="project" value="TreeGrafter"/>
</dbReference>
<dbReference type="EMBL" id="JOPB01000002">
    <property type="protein sequence ID" value="OUI79085.1"/>
    <property type="molecule type" value="Genomic_DNA"/>
</dbReference>
<dbReference type="PANTHER" id="PTHR35089">
    <property type="entry name" value="CHAPERONE PROTEIN SKP"/>
    <property type="match status" value="1"/>
</dbReference>
<feature type="chain" id="PRO_5011700257" evidence="5">
    <location>
        <begin position="30"/>
        <end position="301"/>
    </location>
</feature>
<evidence type="ECO:0000256" key="1">
    <source>
        <dbReference type="ARBA" id="ARBA00009091"/>
    </source>
</evidence>
<comment type="caution">
    <text evidence="6">The sequence shown here is derived from an EMBL/GenBank/DDBJ whole genome shotgun (WGS) entry which is preliminary data.</text>
</comment>
<dbReference type="GO" id="GO:0050821">
    <property type="term" value="P:protein stabilization"/>
    <property type="evidence" value="ECO:0007669"/>
    <property type="project" value="TreeGrafter"/>
</dbReference>
<evidence type="ECO:0000256" key="3">
    <source>
        <dbReference type="SAM" id="Coils"/>
    </source>
</evidence>
<dbReference type="Pfam" id="PF03938">
    <property type="entry name" value="OmpH"/>
    <property type="match status" value="1"/>
</dbReference>
<keyword evidence="7" id="KW-1185">Reference proteome</keyword>
<proteinExistence type="inferred from homology"/>
<organism evidence="6 7">
    <name type="scientific">Commensalibacter intestini</name>
    <dbReference type="NCBI Taxonomy" id="479936"/>
    <lineage>
        <taxon>Bacteria</taxon>
        <taxon>Pseudomonadati</taxon>
        <taxon>Pseudomonadota</taxon>
        <taxon>Alphaproteobacteria</taxon>
        <taxon>Acetobacterales</taxon>
        <taxon>Acetobacteraceae</taxon>
    </lineage>
</organism>
<sequence>MVNKFGFYLAVAGVLLAPSIASTIAPAQAADANNGWFIPKNSQPKQAAAPQKTEVRHAPRAVVPAPAPMDEEGAPDQGDMQNQAQPILPLPPIPKAAALPKGNPPPAVMVGVISVPDVMRQSVAAREAEKVLVERRDQLQKDVQNEQKAWRAEQQQIQAKAKTMTADQIQSRERKLQARVLNAQKDFRNRSRIIQEAAQVAFGQVERELIQLIQNVAASHNMNLVLHREQVALSVNELDITNEVAKELNKTLSSVFIPAADVDPEELAKSGSMPTTANPDAPAQKEQPSSVVKKAPEPTGK</sequence>
<evidence type="ECO:0000256" key="5">
    <source>
        <dbReference type="SAM" id="SignalP"/>
    </source>
</evidence>
<feature type="coiled-coil region" evidence="3">
    <location>
        <begin position="129"/>
        <end position="186"/>
    </location>
</feature>
<gene>
    <name evidence="6" type="ORF">HK18_04025</name>
</gene>
<feature type="region of interest" description="Disordered" evidence="4">
    <location>
        <begin position="39"/>
        <end position="80"/>
    </location>
</feature>
<accession>A0A251ZWP1</accession>
<dbReference type="GO" id="GO:0051082">
    <property type="term" value="F:unfolded protein binding"/>
    <property type="evidence" value="ECO:0007669"/>
    <property type="project" value="InterPro"/>
</dbReference>
<evidence type="ECO:0000256" key="4">
    <source>
        <dbReference type="SAM" id="MobiDB-lite"/>
    </source>
</evidence>
<comment type="similarity">
    <text evidence="1">Belongs to the Skp family.</text>
</comment>
<evidence type="ECO:0000313" key="7">
    <source>
        <dbReference type="Proteomes" id="UP000194946"/>
    </source>
</evidence>